<evidence type="ECO:0000256" key="6">
    <source>
        <dbReference type="ARBA" id="ARBA00023136"/>
    </source>
</evidence>
<accession>A0A2I0B232</accession>
<dbReference type="OrthoDB" id="4096362at2759"/>
<comment type="subcellular location">
    <subcellularLocation>
        <location evidence="1">Membrane</location>
        <topology evidence="1">Multi-pass membrane protein</topology>
    </subcellularLocation>
</comment>
<dbReference type="PANTHER" id="PTHR22883">
    <property type="entry name" value="ZINC FINGER DHHC DOMAIN CONTAINING PROTEIN"/>
    <property type="match status" value="1"/>
</dbReference>
<keyword evidence="11" id="KW-1185">Reference proteome</keyword>
<evidence type="ECO:0000256" key="4">
    <source>
        <dbReference type="ARBA" id="ARBA00022692"/>
    </source>
</evidence>
<feature type="transmembrane region" description="Helical" evidence="8">
    <location>
        <begin position="110"/>
        <end position="132"/>
    </location>
</feature>
<keyword evidence="5 8" id="KW-1133">Transmembrane helix</keyword>
<reference evidence="10 11" key="1">
    <citation type="journal article" date="2017" name="Nature">
        <title>The Apostasia genome and the evolution of orchids.</title>
        <authorList>
            <person name="Zhang G.Q."/>
            <person name="Liu K.W."/>
            <person name="Li Z."/>
            <person name="Lohaus R."/>
            <person name="Hsiao Y.Y."/>
            <person name="Niu S.C."/>
            <person name="Wang J.Y."/>
            <person name="Lin Y.C."/>
            <person name="Xu Q."/>
            <person name="Chen L.J."/>
            <person name="Yoshida K."/>
            <person name="Fujiwara S."/>
            <person name="Wang Z.W."/>
            <person name="Zhang Y.Q."/>
            <person name="Mitsuda N."/>
            <person name="Wang M."/>
            <person name="Liu G.H."/>
            <person name="Pecoraro L."/>
            <person name="Huang H.X."/>
            <person name="Xiao X.J."/>
            <person name="Lin M."/>
            <person name="Wu X.Y."/>
            <person name="Wu W.L."/>
            <person name="Chen Y.Y."/>
            <person name="Chang S.B."/>
            <person name="Sakamoto S."/>
            <person name="Ohme-Takagi M."/>
            <person name="Yagi M."/>
            <person name="Zeng S.J."/>
            <person name="Shen C.Y."/>
            <person name="Yeh C.M."/>
            <person name="Luo Y.B."/>
            <person name="Tsai W.C."/>
            <person name="Van de Peer Y."/>
            <person name="Liu Z.J."/>
        </authorList>
    </citation>
    <scope>NUCLEOTIDE SEQUENCE [LARGE SCALE GENOMIC DNA]</scope>
    <source>
        <strain evidence="11">cv. Shenzhen</strain>
        <tissue evidence="10">Stem</tissue>
    </source>
</reference>
<dbReference type="STRING" id="1088818.A0A2I0B232"/>
<evidence type="ECO:0000259" key="9">
    <source>
        <dbReference type="Pfam" id="PF01529"/>
    </source>
</evidence>
<dbReference type="GO" id="GO:0005783">
    <property type="term" value="C:endoplasmic reticulum"/>
    <property type="evidence" value="ECO:0007669"/>
    <property type="project" value="TreeGrafter"/>
</dbReference>
<dbReference type="GO" id="GO:0019706">
    <property type="term" value="F:protein-cysteine S-palmitoyltransferase activity"/>
    <property type="evidence" value="ECO:0007669"/>
    <property type="project" value="UniProtKB-EC"/>
</dbReference>
<dbReference type="InterPro" id="IPR001594">
    <property type="entry name" value="Palmitoyltrfase_DHHC"/>
</dbReference>
<feature type="transmembrane region" description="Helical" evidence="8">
    <location>
        <begin position="194"/>
        <end position="216"/>
    </location>
</feature>
<evidence type="ECO:0000256" key="7">
    <source>
        <dbReference type="ARBA" id="ARBA00023315"/>
    </source>
</evidence>
<dbReference type="GO" id="GO:0016020">
    <property type="term" value="C:membrane"/>
    <property type="evidence" value="ECO:0007669"/>
    <property type="project" value="UniProtKB-SubCell"/>
</dbReference>
<evidence type="ECO:0000256" key="8">
    <source>
        <dbReference type="RuleBase" id="RU079119"/>
    </source>
</evidence>
<dbReference type="PANTHER" id="PTHR22883:SF471">
    <property type="entry name" value="S-ACYLTRANSFERASE"/>
    <property type="match status" value="1"/>
</dbReference>
<proteinExistence type="inferred from homology"/>
<comment type="domain">
    <text evidence="8">The DHHC domain is required for palmitoyltransferase activity.</text>
</comment>
<dbReference type="GO" id="GO:0016491">
    <property type="term" value="F:oxidoreductase activity"/>
    <property type="evidence" value="ECO:0007669"/>
    <property type="project" value="UniProtKB-KW"/>
</dbReference>
<evidence type="ECO:0000256" key="2">
    <source>
        <dbReference type="ARBA" id="ARBA00008574"/>
    </source>
</evidence>
<gene>
    <name evidence="10" type="ORF">AXF42_Ash008689</name>
</gene>
<feature type="transmembrane region" description="Helical" evidence="8">
    <location>
        <begin position="359"/>
        <end position="385"/>
    </location>
</feature>
<organism evidence="10 11">
    <name type="scientific">Apostasia shenzhenica</name>
    <dbReference type="NCBI Taxonomy" id="1088818"/>
    <lineage>
        <taxon>Eukaryota</taxon>
        <taxon>Viridiplantae</taxon>
        <taxon>Streptophyta</taxon>
        <taxon>Embryophyta</taxon>
        <taxon>Tracheophyta</taxon>
        <taxon>Spermatophyta</taxon>
        <taxon>Magnoliopsida</taxon>
        <taxon>Liliopsida</taxon>
        <taxon>Asparagales</taxon>
        <taxon>Orchidaceae</taxon>
        <taxon>Apostasioideae</taxon>
        <taxon>Apostasia</taxon>
    </lineage>
</organism>
<keyword evidence="10" id="KW-0560">Oxidoreductase</keyword>
<keyword evidence="4 8" id="KW-0812">Transmembrane</keyword>
<name>A0A2I0B232_9ASPA</name>
<feature type="domain" description="Palmitoyltransferase DHHC" evidence="9">
    <location>
        <begin position="273"/>
        <end position="397"/>
    </location>
</feature>
<evidence type="ECO:0000313" key="10">
    <source>
        <dbReference type="EMBL" id="PKA61857.1"/>
    </source>
</evidence>
<keyword evidence="6 8" id="KW-0472">Membrane</keyword>
<dbReference type="Pfam" id="PF01529">
    <property type="entry name" value="DHHC"/>
    <property type="match status" value="1"/>
</dbReference>
<evidence type="ECO:0000313" key="11">
    <source>
        <dbReference type="Proteomes" id="UP000236161"/>
    </source>
</evidence>
<feature type="transmembrane region" description="Helical" evidence="8">
    <location>
        <begin position="317"/>
        <end position="338"/>
    </location>
</feature>
<dbReference type="PROSITE" id="PS50216">
    <property type="entry name" value="DHHC"/>
    <property type="match status" value="1"/>
</dbReference>
<dbReference type="Proteomes" id="UP000236161">
    <property type="component" value="Unassembled WGS sequence"/>
</dbReference>
<dbReference type="AlphaFoldDB" id="A0A2I0B232"/>
<keyword evidence="7 8" id="KW-0012">Acyltransferase</keyword>
<evidence type="ECO:0000256" key="5">
    <source>
        <dbReference type="ARBA" id="ARBA00022989"/>
    </source>
</evidence>
<evidence type="ECO:0000256" key="1">
    <source>
        <dbReference type="ARBA" id="ARBA00004141"/>
    </source>
</evidence>
<evidence type="ECO:0000256" key="3">
    <source>
        <dbReference type="ARBA" id="ARBA00022679"/>
    </source>
</evidence>
<sequence>MPAKPTVMPHEKSTAFLVSKKRDREGGRPLSSSVLTLRRGKIERRSVRKRGNRRLKKGSAGGVIVREIVIRASAKSKWVFLFVINFIDFRHGRGDAQTQEALSNLERKQCALFVFPFLSFSAIDNFFSAWPAKLGPLEKFFCGGRLIFGPDVASLFLSTLLIAGPSLTFCSQVIDKIHNVTLEGLQRGHAHNHILGFPVLIVGLIITIADLIFLFLTSGRDPGIVPRNAQPPESDEAFDATTPSMEWINGTAPNLKLPRTKDVTVNGFTVKVKYCDTCLLYRPPRASHCSICNNCVQKFDHHCPWVGQCIGLRNYPFFFLFISSSTLLCIYVLTFSWLNVLEEKKNYGDSLWNALKGEVLSLVLIVYTFIAVWFVGGLTVFHIYLISINQTTYENFRYRYDKKENPYNKGILGNIGDIYCTKIPPSLNNFRSWVLEEQVESQSSNFAVDIICSNVKGDLEMGKNHDSGSKGSMPDILRNLDYTAIDDTLKVNGKQDEEEVVPFAFPVLQDPVVHLRRDSSQCCMGSDGRVVDENADEGHFPQRNLHPLHVLRK</sequence>
<comment type="similarity">
    <text evidence="2 8">Belongs to the DHHC palmitoyltransferase family.</text>
</comment>
<feature type="transmembrane region" description="Helical" evidence="8">
    <location>
        <begin position="152"/>
        <end position="174"/>
    </location>
</feature>
<protein>
    <recommendedName>
        <fullName evidence="8">S-acyltransferase</fullName>
        <ecNumber evidence="8">2.3.1.225</ecNumber>
    </recommendedName>
    <alternativeName>
        <fullName evidence="8">Palmitoyltransferase</fullName>
    </alternativeName>
</protein>
<dbReference type="EMBL" id="KZ451923">
    <property type="protein sequence ID" value="PKA61857.1"/>
    <property type="molecule type" value="Genomic_DNA"/>
</dbReference>
<comment type="catalytic activity">
    <reaction evidence="8">
        <text>L-cysteinyl-[protein] + hexadecanoyl-CoA = S-hexadecanoyl-L-cysteinyl-[protein] + CoA</text>
        <dbReference type="Rhea" id="RHEA:36683"/>
        <dbReference type="Rhea" id="RHEA-COMP:10131"/>
        <dbReference type="Rhea" id="RHEA-COMP:11032"/>
        <dbReference type="ChEBI" id="CHEBI:29950"/>
        <dbReference type="ChEBI" id="CHEBI:57287"/>
        <dbReference type="ChEBI" id="CHEBI:57379"/>
        <dbReference type="ChEBI" id="CHEBI:74151"/>
        <dbReference type="EC" id="2.3.1.225"/>
    </reaction>
</comment>
<dbReference type="GO" id="GO:0005794">
    <property type="term" value="C:Golgi apparatus"/>
    <property type="evidence" value="ECO:0007669"/>
    <property type="project" value="TreeGrafter"/>
</dbReference>
<keyword evidence="3 8" id="KW-0808">Transferase</keyword>
<dbReference type="GO" id="GO:0006612">
    <property type="term" value="P:protein targeting to membrane"/>
    <property type="evidence" value="ECO:0007669"/>
    <property type="project" value="TreeGrafter"/>
</dbReference>
<dbReference type="InterPro" id="IPR039859">
    <property type="entry name" value="PFA4/ZDH16/20/ERF2-like"/>
</dbReference>
<dbReference type="EC" id="2.3.1.225" evidence="8"/>